<dbReference type="EMBL" id="JAHQIW010007237">
    <property type="protein sequence ID" value="KAJ1373199.1"/>
    <property type="molecule type" value="Genomic_DNA"/>
</dbReference>
<protein>
    <submittedName>
        <fullName evidence="2">Uncharacterized protein</fullName>
    </submittedName>
</protein>
<dbReference type="InterPro" id="IPR012674">
    <property type="entry name" value="Calycin"/>
</dbReference>
<evidence type="ECO:0000313" key="2">
    <source>
        <dbReference type="EMBL" id="KAJ1373199.1"/>
    </source>
</evidence>
<evidence type="ECO:0000313" key="3">
    <source>
        <dbReference type="Proteomes" id="UP001196413"/>
    </source>
</evidence>
<dbReference type="InterPro" id="IPR031259">
    <property type="entry name" value="ILBP"/>
</dbReference>
<reference evidence="2" key="1">
    <citation type="submission" date="2021-06" db="EMBL/GenBank/DDBJ databases">
        <title>Parelaphostrongylus tenuis whole genome reference sequence.</title>
        <authorList>
            <person name="Garwood T.J."/>
            <person name="Larsen P.A."/>
            <person name="Fountain-Jones N.M."/>
            <person name="Garbe J.R."/>
            <person name="Macchietto M.G."/>
            <person name="Kania S.A."/>
            <person name="Gerhold R.W."/>
            <person name="Richards J.E."/>
            <person name="Wolf T.M."/>
        </authorList>
    </citation>
    <scope>NUCLEOTIDE SEQUENCE</scope>
    <source>
        <strain evidence="2">MNPRO001-30</strain>
        <tissue evidence="2">Meninges</tissue>
    </source>
</reference>
<dbReference type="Proteomes" id="UP001196413">
    <property type="component" value="Unassembled WGS sequence"/>
</dbReference>
<dbReference type="CDD" id="cd00742">
    <property type="entry name" value="FABP"/>
    <property type="match status" value="1"/>
</dbReference>
<proteinExistence type="inferred from homology"/>
<dbReference type="GO" id="GO:0008289">
    <property type="term" value="F:lipid binding"/>
    <property type="evidence" value="ECO:0007669"/>
    <property type="project" value="InterPro"/>
</dbReference>
<dbReference type="Gene3D" id="2.40.128.20">
    <property type="match status" value="2"/>
</dbReference>
<dbReference type="AlphaFoldDB" id="A0AAD5REM4"/>
<sequence length="164" mass="18811">MSFEGKWVSDKNENFEEYMKEVGVSLLVRKAAANLKVHIEVKKEIKWGESVLQLRKAQQPDWLYPLSHEDLEGCRVTNGFSYRRPLSRTPGSNSSLARNLKKTPPDGRKFKSLIKMVDGKLVHTQTPIKPGDKPSVITRWIEGDRMIVKLESGGVVCRREYVRE</sequence>
<name>A0AAD5REM4_PARTN</name>
<dbReference type="SUPFAM" id="SSF50814">
    <property type="entry name" value="Lipocalins"/>
    <property type="match status" value="2"/>
</dbReference>
<accession>A0AAD5REM4</accession>
<keyword evidence="3" id="KW-1185">Reference proteome</keyword>
<gene>
    <name evidence="2" type="ORF">KIN20_035547</name>
</gene>
<comment type="caution">
    <text evidence="2">The sequence shown here is derived from an EMBL/GenBank/DDBJ whole genome shotgun (WGS) entry which is preliminary data.</text>
</comment>
<evidence type="ECO:0000256" key="1">
    <source>
        <dbReference type="ARBA" id="ARBA00008390"/>
    </source>
</evidence>
<comment type="similarity">
    <text evidence="1">Belongs to the calycin superfamily. Fatty-acid binding protein (FABP) family.</text>
</comment>
<organism evidence="2 3">
    <name type="scientific">Parelaphostrongylus tenuis</name>
    <name type="common">Meningeal worm</name>
    <dbReference type="NCBI Taxonomy" id="148309"/>
    <lineage>
        <taxon>Eukaryota</taxon>
        <taxon>Metazoa</taxon>
        <taxon>Ecdysozoa</taxon>
        <taxon>Nematoda</taxon>
        <taxon>Chromadorea</taxon>
        <taxon>Rhabditida</taxon>
        <taxon>Rhabditina</taxon>
        <taxon>Rhabditomorpha</taxon>
        <taxon>Strongyloidea</taxon>
        <taxon>Metastrongylidae</taxon>
        <taxon>Parelaphostrongylus</taxon>
    </lineage>
</organism>
<dbReference type="PANTHER" id="PTHR11955">
    <property type="entry name" value="FATTY ACID BINDING PROTEIN"/>
    <property type="match status" value="1"/>
</dbReference>